<dbReference type="EMBL" id="KZ305055">
    <property type="protein sequence ID" value="PIA34260.1"/>
    <property type="molecule type" value="Genomic_DNA"/>
</dbReference>
<dbReference type="Proteomes" id="UP000230069">
    <property type="component" value="Unassembled WGS sequence"/>
</dbReference>
<dbReference type="InParanoid" id="A0A2G5CST3"/>
<evidence type="ECO:0000313" key="1">
    <source>
        <dbReference type="EMBL" id="PIA34260.1"/>
    </source>
</evidence>
<gene>
    <name evidence="1" type="ORF">AQUCO_03800090v1</name>
</gene>
<reference evidence="1 2" key="1">
    <citation type="submission" date="2017-09" db="EMBL/GenBank/DDBJ databases">
        <title>WGS assembly of Aquilegia coerulea Goldsmith.</title>
        <authorList>
            <person name="Hodges S."/>
            <person name="Kramer E."/>
            <person name="Nordborg M."/>
            <person name="Tomkins J."/>
            <person name="Borevitz J."/>
            <person name="Derieg N."/>
            <person name="Yan J."/>
            <person name="Mihaltcheva S."/>
            <person name="Hayes R.D."/>
            <person name="Rokhsar D."/>
        </authorList>
    </citation>
    <scope>NUCLEOTIDE SEQUENCE [LARGE SCALE GENOMIC DNA]</scope>
    <source>
        <strain evidence="2">cv. Goldsmith</strain>
    </source>
</reference>
<accession>A0A2G5CST3</accession>
<dbReference type="AlphaFoldDB" id="A0A2G5CST3"/>
<protein>
    <submittedName>
        <fullName evidence="1">Uncharacterized protein</fullName>
    </submittedName>
</protein>
<sequence>MFWRCLNQLGASTDAHMTQCIGGCLDFEVGTDGDWCHTNFGFIKTSSILFDCNILSVTPPCAPLPTYHSH</sequence>
<proteinExistence type="predicted"/>
<name>A0A2G5CST3_AQUCA</name>
<keyword evidence="2" id="KW-1185">Reference proteome</keyword>
<evidence type="ECO:0000313" key="2">
    <source>
        <dbReference type="Proteomes" id="UP000230069"/>
    </source>
</evidence>
<organism evidence="1 2">
    <name type="scientific">Aquilegia coerulea</name>
    <name type="common">Rocky mountain columbine</name>
    <dbReference type="NCBI Taxonomy" id="218851"/>
    <lineage>
        <taxon>Eukaryota</taxon>
        <taxon>Viridiplantae</taxon>
        <taxon>Streptophyta</taxon>
        <taxon>Embryophyta</taxon>
        <taxon>Tracheophyta</taxon>
        <taxon>Spermatophyta</taxon>
        <taxon>Magnoliopsida</taxon>
        <taxon>Ranunculales</taxon>
        <taxon>Ranunculaceae</taxon>
        <taxon>Thalictroideae</taxon>
        <taxon>Aquilegia</taxon>
    </lineage>
</organism>